<reference evidence="4" key="1">
    <citation type="submission" date="2024-05" db="EMBL/GenBank/DDBJ databases">
        <title>30 novel species of actinomycetes from the DSMZ collection.</title>
        <authorList>
            <person name="Nouioui I."/>
        </authorList>
    </citation>
    <scope>NUCLEOTIDE SEQUENCE</scope>
    <source>
        <strain evidence="4">DSM 41972</strain>
    </source>
</reference>
<keyword evidence="1" id="KW-0863">Zinc-finger</keyword>
<dbReference type="Proteomes" id="UP001181313">
    <property type="component" value="Unassembled WGS sequence"/>
</dbReference>
<keyword evidence="5" id="KW-1185">Reference proteome</keyword>
<dbReference type="InterPro" id="IPR007527">
    <property type="entry name" value="Znf_SWIM"/>
</dbReference>
<keyword evidence="1" id="KW-0862">Zinc</keyword>
<sequence length="447" mass="47648">MSRNGTGTRPGGLVLPKPPPVPGQRKLTDGPWGTLWITALESPRRRDSGHAARLDRARTYARRGAVGDITVRTGELSARVTGSGRRPYTVTLRVSELPEAEVNRLLESWTDDVDAAAELSRGELGEATARIAVAEEIALVPGPGLIDYACTCPDWGFPCKHAAAVSYQYARAVDARPDALLLLRGHHFDFLCEEAALRCATREAAAAEQAAEEAELTRAGAARGVPAGEAFAWARQEGGLPPLPELPTPASGPPVTAGPFPDPGREDSLVAPDRLRTLAADAAHRAADAYSHAVATGETPAARLWLDTDPWLDTVRRAARADGDPDVVGRLLNSSDRARAQLARASAAWNHGGRPALAVLDGGQVPPRAAETAAREQLLTRPLPGLPGPPLLRRIGGRLQLVGHDVELRYGPDGHWYPFRKQSGQWWPAGPPSRDAVEAVRPILSGT</sequence>
<comment type="caution">
    <text evidence="4">The sequence shown here is derived from an EMBL/GenBank/DDBJ whole genome shotgun (WGS) entry which is preliminary data.</text>
</comment>
<evidence type="ECO:0000256" key="1">
    <source>
        <dbReference type="PROSITE-ProRule" id="PRU00325"/>
    </source>
</evidence>
<feature type="compositionally biased region" description="Pro residues" evidence="2">
    <location>
        <begin position="241"/>
        <end position="252"/>
    </location>
</feature>
<dbReference type="EMBL" id="JAVSGH010000002">
    <property type="protein sequence ID" value="MDT3723944.1"/>
    <property type="molecule type" value="Genomic_DNA"/>
</dbReference>
<accession>A0ABU3HTJ6</accession>
<feature type="region of interest" description="Disordered" evidence="2">
    <location>
        <begin position="237"/>
        <end position="269"/>
    </location>
</feature>
<organism evidence="4 5">
    <name type="scientific">Streptomyces althioticus subsp. attaecolombicae</name>
    <dbReference type="NCBI Taxonomy" id="3075534"/>
    <lineage>
        <taxon>Bacteria</taxon>
        <taxon>Bacillati</taxon>
        <taxon>Actinomycetota</taxon>
        <taxon>Actinomycetes</taxon>
        <taxon>Kitasatosporales</taxon>
        <taxon>Streptomycetaceae</taxon>
        <taxon>Streptomyces</taxon>
        <taxon>Streptomyces althioticus group</taxon>
    </lineage>
</organism>
<feature type="region of interest" description="Disordered" evidence="2">
    <location>
        <begin position="1"/>
        <end position="29"/>
    </location>
</feature>
<protein>
    <submittedName>
        <fullName evidence="4">SWIM zinc finger family protein</fullName>
    </submittedName>
</protein>
<feature type="domain" description="SWIM-type" evidence="3">
    <location>
        <begin position="135"/>
        <end position="170"/>
    </location>
</feature>
<evidence type="ECO:0000259" key="3">
    <source>
        <dbReference type="PROSITE" id="PS50966"/>
    </source>
</evidence>
<keyword evidence="1" id="KW-0479">Metal-binding</keyword>
<evidence type="ECO:0000313" key="5">
    <source>
        <dbReference type="Proteomes" id="UP001181313"/>
    </source>
</evidence>
<dbReference type="RefSeq" id="WP_093552256.1">
    <property type="nucleotide sequence ID" value="NZ_JAVSGH010000002.1"/>
</dbReference>
<proteinExistence type="predicted"/>
<dbReference type="Pfam" id="PF04434">
    <property type="entry name" value="SWIM"/>
    <property type="match status" value="1"/>
</dbReference>
<dbReference type="PANTHER" id="PTHR38133:SF1">
    <property type="entry name" value="SLR1429 PROTEIN"/>
    <property type="match status" value="1"/>
</dbReference>
<evidence type="ECO:0000313" key="4">
    <source>
        <dbReference type="EMBL" id="MDT3723944.1"/>
    </source>
</evidence>
<gene>
    <name evidence="4" type="ORF">ROS62_03190</name>
</gene>
<evidence type="ECO:0000256" key="2">
    <source>
        <dbReference type="SAM" id="MobiDB-lite"/>
    </source>
</evidence>
<dbReference type="PANTHER" id="PTHR38133">
    <property type="entry name" value="SLR1429 PROTEIN"/>
    <property type="match status" value="1"/>
</dbReference>
<dbReference type="PROSITE" id="PS50966">
    <property type="entry name" value="ZF_SWIM"/>
    <property type="match status" value="1"/>
</dbReference>
<name>A0ABU3HTJ6_9ACTN</name>